<evidence type="ECO:0000313" key="3">
    <source>
        <dbReference type="Proteomes" id="UP000566995"/>
    </source>
</evidence>
<evidence type="ECO:0000313" key="2">
    <source>
        <dbReference type="EMBL" id="MBB4867840.1"/>
    </source>
</evidence>
<evidence type="ECO:0000256" key="1">
    <source>
        <dbReference type="SAM" id="Phobius"/>
    </source>
</evidence>
<name>A0A7W7KSP6_PSENT</name>
<sequence length="122" mass="14032">MHHLPLRSAILWLFVSVASVNLVESFRLHGANTTWIYAFGCFLVALGLVRMGEYLVDRRLNQVLPGGDDAYREKLKDFLQHYYGHLPSLVLLDGHCYFRCFGREYKMFPNGDVVIIEPATKL</sequence>
<reference evidence="2 3" key="1">
    <citation type="submission" date="2020-08" db="EMBL/GenBank/DDBJ databases">
        <title>Functional genomics of gut bacteria from endangered species of beetles.</title>
        <authorList>
            <person name="Carlos-Shanley C."/>
        </authorList>
    </citation>
    <scope>NUCLEOTIDE SEQUENCE [LARGE SCALE GENOMIC DNA]</scope>
    <source>
        <strain evidence="2 3">S00179</strain>
    </source>
</reference>
<proteinExistence type="predicted"/>
<dbReference type="EMBL" id="JACHLI010000049">
    <property type="protein sequence ID" value="MBB4867840.1"/>
    <property type="molecule type" value="Genomic_DNA"/>
</dbReference>
<comment type="caution">
    <text evidence="2">The sequence shown here is derived from an EMBL/GenBank/DDBJ whole genome shotgun (WGS) entry which is preliminary data.</text>
</comment>
<dbReference type="Proteomes" id="UP000566995">
    <property type="component" value="Unassembled WGS sequence"/>
</dbReference>
<gene>
    <name evidence="2" type="ORF">HNP46_006759</name>
</gene>
<accession>A0A7W7KSP6</accession>
<protein>
    <submittedName>
        <fullName evidence="2">Uncharacterized protein</fullName>
    </submittedName>
</protein>
<organism evidence="2 3">
    <name type="scientific">Pseudomonas nitroreducens</name>
    <dbReference type="NCBI Taxonomy" id="46680"/>
    <lineage>
        <taxon>Bacteria</taxon>
        <taxon>Pseudomonadati</taxon>
        <taxon>Pseudomonadota</taxon>
        <taxon>Gammaproteobacteria</taxon>
        <taxon>Pseudomonadales</taxon>
        <taxon>Pseudomonadaceae</taxon>
        <taxon>Pseudomonas</taxon>
    </lineage>
</organism>
<dbReference type="AlphaFoldDB" id="A0A7W7KSP6"/>
<keyword evidence="1" id="KW-1133">Transmembrane helix</keyword>
<feature type="transmembrane region" description="Helical" evidence="1">
    <location>
        <begin position="35"/>
        <end position="52"/>
    </location>
</feature>
<keyword evidence="1" id="KW-0472">Membrane</keyword>
<dbReference type="RefSeq" id="WP_184597780.1">
    <property type="nucleotide sequence ID" value="NZ_JACHLI010000049.1"/>
</dbReference>
<keyword evidence="1" id="KW-0812">Transmembrane</keyword>